<dbReference type="RefSeq" id="WP_345928784.1">
    <property type="nucleotide sequence ID" value="NZ_JBDIVF010000007.1"/>
</dbReference>
<dbReference type="Proteomes" id="UP001548590">
    <property type="component" value="Unassembled WGS sequence"/>
</dbReference>
<dbReference type="PANTHER" id="PTHR43297:SF7">
    <property type="entry name" value="D,D-DIPEPTIDE TRANSPORT ATP-BINDING PROTEIN DDPD-RELATED"/>
    <property type="match status" value="1"/>
</dbReference>
<dbReference type="EMBL" id="JBEWLZ010000009">
    <property type="protein sequence ID" value="MET1491102.1"/>
    <property type="molecule type" value="Genomic_DNA"/>
</dbReference>
<evidence type="ECO:0000256" key="6">
    <source>
        <dbReference type="ARBA" id="ARBA00022840"/>
    </source>
</evidence>
<evidence type="ECO:0000256" key="7">
    <source>
        <dbReference type="ARBA" id="ARBA00023136"/>
    </source>
</evidence>
<name>A0ABV2CUI3_9RHOO</name>
<dbReference type="PROSITE" id="PS00211">
    <property type="entry name" value="ABC_TRANSPORTER_1"/>
    <property type="match status" value="1"/>
</dbReference>
<dbReference type="InterPro" id="IPR003593">
    <property type="entry name" value="AAA+_ATPase"/>
</dbReference>
<protein>
    <submittedName>
        <fullName evidence="9">ATP-binding cassette domain-containing protein</fullName>
    </submittedName>
</protein>
<keyword evidence="4" id="KW-1003">Cell membrane</keyword>
<keyword evidence="6 9" id="KW-0067">ATP-binding</keyword>
<evidence type="ECO:0000256" key="3">
    <source>
        <dbReference type="ARBA" id="ARBA00022448"/>
    </source>
</evidence>
<dbReference type="SUPFAM" id="SSF52540">
    <property type="entry name" value="P-loop containing nucleoside triphosphate hydrolases"/>
    <property type="match status" value="2"/>
</dbReference>
<dbReference type="Pfam" id="PF00005">
    <property type="entry name" value="ABC_tran"/>
    <property type="match status" value="2"/>
</dbReference>
<keyword evidence="7" id="KW-0472">Membrane</keyword>
<dbReference type="Gene3D" id="3.40.50.300">
    <property type="entry name" value="P-loop containing nucleotide triphosphate hydrolases"/>
    <property type="match status" value="2"/>
</dbReference>
<comment type="subcellular location">
    <subcellularLocation>
        <location evidence="1">Cell inner membrane</location>
        <topology evidence="1">Peripheral membrane protein</topology>
    </subcellularLocation>
</comment>
<dbReference type="SMART" id="SM00382">
    <property type="entry name" value="AAA"/>
    <property type="match status" value="2"/>
</dbReference>
<evidence type="ECO:0000313" key="10">
    <source>
        <dbReference type="Proteomes" id="UP001548590"/>
    </source>
</evidence>
<feature type="domain" description="ABC transporter" evidence="8">
    <location>
        <begin position="7"/>
        <end position="248"/>
    </location>
</feature>
<evidence type="ECO:0000256" key="4">
    <source>
        <dbReference type="ARBA" id="ARBA00022475"/>
    </source>
</evidence>
<dbReference type="InterPro" id="IPR003439">
    <property type="entry name" value="ABC_transporter-like_ATP-bd"/>
</dbReference>
<evidence type="ECO:0000313" key="9">
    <source>
        <dbReference type="EMBL" id="MET1491102.1"/>
    </source>
</evidence>
<dbReference type="PANTHER" id="PTHR43297">
    <property type="entry name" value="OLIGOPEPTIDE TRANSPORT ATP-BINDING PROTEIN APPD"/>
    <property type="match status" value="1"/>
</dbReference>
<feature type="domain" description="ABC transporter" evidence="8">
    <location>
        <begin position="268"/>
        <end position="471"/>
    </location>
</feature>
<comment type="similarity">
    <text evidence="2">Belongs to the ABC transporter superfamily.</text>
</comment>
<dbReference type="GO" id="GO:0005524">
    <property type="term" value="F:ATP binding"/>
    <property type="evidence" value="ECO:0007669"/>
    <property type="project" value="UniProtKB-KW"/>
</dbReference>
<evidence type="ECO:0000256" key="5">
    <source>
        <dbReference type="ARBA" id="ARBA00022741"/>
    </source>
</evidence>
<evidence type="ECO:0000259" key="8">
    <source>
        <dbReference type="PROSITE" id="PS50893"/>
    </source>
</evidence>
<keyword evidence="3" id="KW-0813">Transport</keyword>
<gene>
    <name evidence="9" type="ORF">ABVT11_14780</name>
</gene>
<evidence type="ECO:0000256" key="1">
    <source>
        <dbReference type="ARBA" id="ARBA00004417"/>
    </source>
</evidence>
<sequence length="471" mass="49541">MSQDMLLQAQDIGVHAGAQTLLRELSFSLRAGEVLTILGESGAGKSLLADALMGNLAPGLTATGEVSVRGTRSAASDTRARRALWGHQIGLLPQEPTLALNAVRRVGPQLEEVLRLVRKLPPGEAAGQCATRLSEAGLDAAAAQYPWQLSGGMAQRVVATMALAGGASLLIADEPTKGLDTHWRDHVTDMLRRVAAAGGAVLLITHDLRVAGALGGRMMVLRGGELIESGTTADVLAAPREAYTRELIAADPAHWPVRAAPVTGMPVLRARGLAKRFGERRLFAGLNLDLHAGERLVVQGPSGTGKSTLGNVLLGLLKADAGEVIRAPGLAATALQKLYQDPVASFAPSRSLLGSLQDAARLHGEAWSAVEARLAGLKLDACLLARRPHQVSGGELQRIALARVLCARPALLFADEPTSRLDPISQRQALQLLGDAMDETGAALLLVTHDEDIARVFGQRLQRFTGEGITT</sequence>
<evidence type="ECO:0000256" key="2">
    <source>
        <dbReference type="ARBA" id="ARBA00005417"/>
    </source>
</evidence>
<keyword evidence="5" id="KW-0547">Nucleotide-binding</keyword>
<proteinExistence type="inferred from homology"/>
<accession>A0ABV2CUI3</accession>
<dbReference type="InterPro" id="IPR017871">
    <property type="entry name" value="ABC_transporter-like_CS"/>
</dbReference>
<dbReference type="InterPro" id="IPR050388">
    <property type="entry name" value="ABC_Ni/Peptide_Import"/>
</dbReference>
<comment type="caution">
    <text evidence="9">The sequence shown here is derived from an EMBL/GenBank/DDBJ whole genome shotgun (WGS) entry which is preliminary data.</text>
</comment>
<dbReference type="InterPro" id="IPR027417">
    <property type="entry name" value="P-loop_NTPase"/>
</dbReference>
<dbReference type="PROSITE" id="PS50893">
    <property type="entry name" value="ABC_TRANSPORTER_2"/>
    <property type="match status" value="2"/>
</dbReference>
<organism evidence="9 10">
    <name type="scientific">Uliginosibacterium paludis</name>
    <dbReference type="NCBI Taxonomy" id="1615952"/>
    <lineage>
        <taxon>Bacteria</taxon>
        <taxon>Pseudomonadati</taxon>
        <taxon>Pseudomonadota</taxon>
        <taxon>Betaproteobacteria</taxon>
        <taxon>Rhodocyclales</taxon>
        <taxon>Zoogloeaceae</taxon>
        <taxon>Uliginosibacterium</taxon>
    </lineage>
</organism>
<reference evidence="9 10" key="1">
    <citation type="submission" date="2024-07" db="EMBL/GenBank/DDBJ databases">
        <title>Uliginosibacterium paludis KCTC:42655.</title>
        <authorList>
            <person name="Kim M.K."/>
        </authorList>
    </citation>
    <scope>NUCLEOTIDE SEQUENCE [LARGE SCALE GENOMIC DNA]</scope>
    <source>
        <strain evidence="9 10">KCTC 42655</strain>
    </source>
</reference>
<keyword evidence="10" id="KW-1185">Reference proteome</keyword>